<feature type="compositionally biased region" description="Basic and acidic residues" evidence="1">
    <location>
        <begin position="139"/>
        <end position="165"/>
    </location>
</feature>
<feature type="compositionally biased region" description="Basic and acidic residues" evidence="1">
    <location>
        <begin position="580"/>
        <end position="610"/>
    </location>
</feature>
<dbReference type="EMBL" id="CAICTM010000074">
    <property type="protein sequence ID" value="CAB9500059.1"/>
    <property type="molecule type" value="Genomic_DNA"/>
</dbReference>
<organism evidence="2 3">
    <name type="scientific">Seminavis robusta</name>
    <dbReference type="NCBI Taxonomy" id="568900"/>
    <lineage>
        <taxon>Eukaryota</taxon>
        <taxon>Sar</taxon>
        <taxon>Stramenopiles</taxon>
        <taxon>Ochrophyta</taxon>
        <taxon>Bacillariophyta</taxon>
        <taxon>Bacillariophyceae</taxon>
        <taxon>Bacillariophycidae</taxon>
        <taxon>Naviculales</taxon>
        <taxon>Naviculaceae</taxon>
        <taxon>Seminavis</taxon>
    </lineage>
</organism>
<dbReference type="Proteomes" id="UP001153069">
    <property type="component" value="Unassembled WGS sequence"/>
</dbReference>
<accession>A0A9N8DI06</accession>
<keyword evidence="3" id="KW-1185">Reference proteome</keyword>
<feature type="compositionally biased region" description="Basic and acidic residues" evidence="1">
    <location>
        <begin position="532"/>
        <end position="542"/>
    </location>
</feature>
<feature type="compositionally biased region" description="Polar residues" evidence="1">
    <location>
        <begin position="640"/>
        <end position="660"/>
    </location>
</feature>
<feature type="compositionally biased region" description="Basic and acidic residues" evidence="1">
    <location>
        <begin position="94"/>
        <end position="114"/>
    </location>
</feature>
<dbReference type="Gene3D" id="6.10.140.530">
    <property type="match status" value="1"/>
</dbReference>
<feature type="compositionally biased region" description="Basic and acidic residues" evidence="1">
    <location>
        <begin position="432"/>
        <end position="448"/>
    </location>
</feature>
<dbReference type="PANTHER" id="PTHR33418:SF1">
    <property type="entry name" value="HELICASE-ASSOCIATED DOMAIN-CONTAINING PROTEIN"/>
    <property type="match status" value="1"/>
</dbReference>
<evidence type="ECO:0008006" key="4">
    <source>
        <dbReference type="Google" id="ProtNLM"/>
    </source>
</evidence>
<dbReference type="PANTHER" id="PTHR33418">
    <property type="entry name" value="HELICASE-ASSOCIATED"/>
    <property type="match status" value="1"/>
</dbReference>
<feature type="region of interest" description="Disordered" evidence="1">
    <location>
        <begin position="77"/>
        <end position="213"/>
    </location>
</feature>
<evidence type="ECO:0000313" key="3">
    <source>
        <dbReference type="Proteomes" id="UP001153069"/>
    </source>
</evidence>
<comment type="caution">
    <text evidence="2">The sequence shown here is derived from an EMBL/GenBank/DDBJ whole genome shotgun (WGS) entry which is preliminary data.</text>
</comment>
<evidence type="ECO:0000313" key="2">
    <source>
        <dbReference type="EMBL" id="CAB9500059.1"/>
    </source>
</evidence>
<feature type="compositionally biased region" description="Basic and acidic residues" evidence="1">
    <location>
        <begin position="551"/>
        <end position="562"/>
    </location>
</feature>
<feature type="compositionally biased region" description="Basic and acidic residues" evidence="1">
    <location>
        <begin position="172"/>
        <end position="207"/>
    </location>
</feature>
<sequence length="1318" mass="146180">MAKTRKKSRVAEQVPDKWFMDQLEHLKTFLQDNHGKKPTIDTDPALCQWLMKQKVSSKLSTYPSWKVSLLAKLNVGIAAPKESTTSQNKVPKSPPKEKEQDQEPPPKKDKEELSQTRFQQKQKEKKKKELQEQKGQQELQKEQKKRQQQENKQEDPPKKQKEELSQTRFQQKQKEKQKQELLRKEKEAQELQKEQEKDALSKPKPLDDNPLPGLARARLLAKITTGKDDRAWEENYFALQDFLLNHGIAPSIGSNKKLTSWIERQRYGYKKYPDDVRWPRRIDMMSKLGFNITKKGTEPGASSWNKRDGKWFSTYVEFKSFMEANSGAMPTEKSNAKLAGWIAQQHTKYLQNREDPIWEHRVDLLGKLGFSITRQAAALESIPTVAPSPPSSPKPEAMPAPGKKRKAASKSKDSAGSAPKKKSSADTQASEAEAKAKPETKEAKAEKAKVKKAKHTTAQESKPTAAKKRKIPPAKDPQSPLAKKAKTAPSNETKSASEKKPKSAPAKKPKSSSTTDSTISATTPSETDTEDEKAQKQTESAKPKAKKALAKKADRDATETKAKAQKQTETSKAKTKKAQGKKEVTDSADAKAQKQTEGTKAKKADADSKAKSQTQTHAKDKAQGKKTGVALDYGTKDSTPDSTSKAANHSEAQTATGQNQDAHDIKWAENFAAFEAFLKANKGNRPTQKTNKKLSAWLQNQRTLYHINAGTPRWVSRAKMMSTLGIDITTKGGFTFAASLTTSTKSDVSEHKAATKVSTASATKPAATTAPATAKTKKLDDSKWEGRFEAFKAFMLANNGARPTKKTDPKMCKWLENQRISYRLHPDSPLWAPRREMMSSLGIDLTLTRGHPSRSPSTWSEDFTELKAFVKSHRGNLPNKETNAKLANWVTIQRQSYLKTPNDGDWNWKIKKLFKLGIDVTEGAPHPLVEQGTKTDQRPSRKKRAAVKLKAAEKHQQGSNNYAVEDRESEQEKAASYAAWVGELTALQMFMGESRGALPTVQANPRLASWIQAQHDNYQRAPDDLSWAWKKPLLANLGIDITLDFLPANLGDRPQESHQCAPQNETNEAHEPFENTHFQQEDAGAQLPNDPTMNASLTDDLLEGAPELPSVEDDGQLFGIMEHGQPDVFDEEGHTDAPIQMGGDHSQSCEIPTDILDEILEESPDGFIARDIFPTDSSEYADITAEKPIAEPAANPCGQGQDQALQNVQTLPATKAVAFTTLPPLTAVVTPPITPGPVEQMAPCTTGKLLGKRRASDSDKMQASRGGMVQVLPAQKTSKSAFESATCSMSMKAPTPGMTMSSKRRRMYRILRRSAHLH</sequence>
<feature type="compositionally biased region" description="Pro residues" evidence="1">
    <location>
        <begin position="386"/>
        <end position="398"/>
    </location>
</feature>
<name>A0A9N8DI06_9STRA</name>
<feature type="compositionally biased region" description="Low complexity" evidence="1">
    <location>
        <begin position="511"/>
        <end position="525"/>
    </location>
</feature>
<gene>
    <name evidence="2" type="ORF">SEMRO_75_G041020.2</name>
</gene>
<protein>
    <recommendedName>
        <fullName evidence="4">Helicase-associated domain-containing protein</fullName>
    </recommendedName>
</protein>
<evidence type="ECO:0000256" key="1">
    <source>
        <dbReference type="SAM" id="MobiDB-lite"/>
    </source>
</evidence>
<feature type="region of interest" description="Disordered" evidence="1">
    <location>
        <begin position="381"/>
        <end position="662"/>
    </location>
</feature>
<proteinExistence type="predicted"/>
<reference evidence="2" key="1">
    <citation type="submission" date="2020-06" db="EMBL/GenBank/DDBJ databases">
        <authorList>
            <consortium name="Plant Systems Biology data submission"/>
        </authorList>
    </citation>
    <scope>NUCLEOTIDE SEQUENCE</scope>
    <source>
        <strain evidence="2">D6</strain>
    </source>
</reference>